<reference evidence="1 2" key="1">
    <citation type="journal article" date="2011" name="PLoS Pathog.">
        <title>Dynamic evolution of pathogenicity revealed by sequencing and comparative genomics of 19 Pseudomonas syringae isolates.</title>
        <authorList>
            <person name="Baltrus D.A."/>
            <person name="Nishimura M.T."/>
            <person name="Romanchuk A."/>
            <person name="Chang J.H."/>
            <person name="Mukhtar M.S."/>
            <person name="Cherkis K."/>
            <person name="Roach J."/>
            <person name="Grant S.R."/>
            <person name="Jones C.D."/>
            <person name="Dangl J.L."/>
        </authorList>
    </citation>
    <scope>NUCLEOTIDE SEQUENCE [LARGE SCALE GENOMIC DNA]</scope>
    <source>
        <strain evidence="1 2">301020</strain>
    </source>
</reference>
<protein>
    <submittedName>
        <fullName evidence="1">Uncharacterized protein</fullName>
    </submittedName>
</protein>
<organism evidence="1 2">
    <name type="scientific">Pseudomonas amygdali pv. mori str. 301020</name>
    <dbReference type="NCBI Taxonomy" id="629261"/>
    <lineage>
        <taxon>Bacteria</taxon>
        <taxon>Pseudomonadati</taxon>
        <taxon>Pseudomonadota</taxon>
        <taxon>Gammaproteobacteria</taxon>
        <taxon>Pseudomonadales</taxon>
        <taxon>Pseudomonadaceae</taxon>
        <taxon>Pseudomonas</taxon>
        <taxon>Pseudomonas amygdali</taxon>
    </lineage>
</organism>
<dbReference type="Proteomes" id="UP000003465">
    <property type="component" value="Unassembled WGS sequence"/>
</dbReference>
<evidence type="ECO:0000313" key="1">
    <source>
        <dbReference type="EMBL" id="EGH27452.1"/>
    </source>
</evidence>
<dbReference type="EMBL" id="AEAG01003404">
    <property type="protein sequence ID" value="EGH27452.1"/>
    <property type="molecule type" value="Genomic_DNA"/>
</dbReference>
<gene>
    <name evidence="1" type="ORF">PSYMO_40532</name>
</gene>
<dbReference type="AlphaFoldDB" id="A0A656GNK0"/>
<accession>A0A656GNK0</accession>
<evidence type="ECO:0000313" key="2">
    <source>
        <dbReference type="Proteomes" id="UP000003465"/>
    </source>
</evidence>
<comment type="caution">
    <text evidence="1">The sequence shown here is derived from an EMBL/GenBank/DDBJ whole genome shotgun (WGS) entry which is preliminary data.</text>
</comment>
<name>A0A656GNK0_PSEA0</name>
<sequence length="53" mass="6051">MSQLQRSTRRGCVDWDFSLLIKAHSGNQLAIEVLKLPAESRHSWPCDLVVVMK</sequence>
<proteinExistence type="predicted"/>